<proteinExistence type="predicted"/>
<accession>A0A0F9HNL1</accession>
<reference evidence="1" key="1">
    <citation type="journal article" date="2015" name="Nature">
        <title>Complex archaea that bridge the gap between prokaryotes and eukaryotes.</title>
        <authorList>
            <person name="Spang A."/>
            <person name="Saw J.H."/>
            <person name="Jorgensen S.L."/>
            <person name="Zaremba-Niedzwiedzka K."/>
            <person name="Martijn J."/>
            <person name="Lind A.E."/>
            <person name="van Eijk R."/>
            <person name="Schleper C."/>
            <person name="Guy L."/>
            <person name="Ettema T.J."/>
        </authorList>
    </citation>
    <scope>NUCLEOTIDE SEQUENCE</scope>
</reference>
<sequence>MPENDTGARRVKDPGKDIVIRDGKAYHEISEEVSIADIQARIDQHIANIENADKQTVEINKQLQEVQDFRANQVTRRNDFIAKKTELMAAQP</sequence>
<protein>
    <submittedName>
        <fullName evidence="1">Uncharacterized protein</fullName>
    </submittedName>
</protein>
<dbReference type="EMBL" id="LAZR01023955">
    <property type="protein sequence ID" value="KKL76737.1"/>
    <property type="molecule type" value="Genomic_DNA"/>
</dbReference>
<dbReference type="AlphaFoldDB" id="A0A0F9HNL1"/>
<name>A0A0F9HNL1_9ZZZZ</name>
<comment type="caution">
    <text evidence="1">The sequence shown here is derived from an EMBL/GenBank/DDBJ whole genome shotgun (WGS) entry which is preliminary data.</text>
</comment>
<evidence type="ECO:0000313" key="1">
    <source>
        <dbReference type="EMBL" id="KKL76737.1"/>
    </source>
</evidence>
<organism evidence="1">
    <name type="scientific">marine sediment metagenome</name>
    <dbReference type="NCBI Taxonomy" id="412755"/>
    <lineage>
        <taxon>unclassified sequences</taxon>
        <taxon>metagenomes</taxon>
        <taxon>ecological metagenomes</taxon>
    </lineage>
</organism>
<gene>
    <name evidence="1" type="ORF">LCGC14_2041900</name>
</gene>